<name>R4WQB2_RIPPE</name>
<feature type="signal peptide" evidence="1">
    <location>
        <begin position="1"/>
        <end position="22"/>
    </location>
</feature>
<evidence type="ECO:0000259" key="2">
    <source>
        <dbReference type="Pfam" id="PF15998"/>
    </source>
</evidence>
<organism evidence="3">
    <name type="scientific">Riptortus pedestris</name>
    <name type="common">Bean bug</name>
    <dbReference type="NCBI Taxonomy" id="329032"/>
    <lineage>
        <taxon>Eukaryota</taxon>
        <taxon>Metazoa</taxon>
        <taxon>Ecdysozoa</taxon>
        <taxon>Arthropoda</taxon>
        <taxon>Hexapoda</taxon>
        <taxon>Insecta</taxon>
        <taxon>Pterygota</taxon>
        <taxon>Neoptera</taxon>
        <taxon>Paraneoptera</taxon>
        <taxon>Hemiptera</taxon>
        <taxon>Heteroptera</taxon>
        <taxon>Panheteroptera</taxon>
        <taxon>Pentatomomorpha</taxon>
        <taxon>Coreoidea</taxon>
        <taxon>Alydidae</taxon>
        <taxon>Riptortus</taxon>
    </lineage>
</organism>
<accession>R4WQB2</accession>
<feature type="chain" id="PRO_5004372673" evidence="1">
    <location>
        <begin position="23"/>
        <end position="162"/>
    </location>
</feature>
<evidence type="ECO:0000256" key="1">
    <source>
        <dbReference type="SAM" id="SignalP"/>
    </source>
</evidence>
<feature type="domain" description="DUF4773" evidence="2">
    <location>
        <begin position="51"/>
        <end position="156"/>
    </location>
</feature>
<dbReference type="PANTHER" id="PTHR36299:SF2">
    <property type="entry name" value="DUF4773 DOMAIN-CONTAINING PROTEIN"/>
    <property type="match status" value="1"/>
</dbReference>
<evidence type="ECO:0000313" key="3">
    <source>
        <dbReference type="EMBL" id="BAN20117.1"/>
    </source>
</evidence>
<dbReference type="EMBL" id="AK416902">
    <property type="protein sequence ID" value="BAN20117.1"/>
    <property type="molecule type" value="mRNA"/>
</dbReference>
<dbReference type="AlphaFoldDB" id="R4WQB2"/>
<protein>
    <submittedName>
        <fullName evidence="3">Cysteine rich secreted protein</fullName>
    </submittedName>
</protein>
<dbReference type="PANTHER" id="PTHR36299">
    <property type="entry name" value="AGAP008005-PA"/>
    <property type="match status" value="1"/>
</dbReference>
<dbReference type="Pfam" id="PF15998">
    <property type="entry name" value="DUF4773"/>
    <property type="match status" value="1"/>
</dbReference>
<keyword evidence="1" id="KW-0732">Signal</keyword>
<reference evidence="3" key="1">
    <citation type="journal article" date="2013" name="PLoS ONE">
        <title>Gene expression in gut symbiotic organ of stinkbug affected by extracellular bacterial symbiont.</title>
        <authorList>
            <person name="Futahashi R."/>
            <person name="Tanaka K."/>
            <person name="Tanahashi M."/>
            <person name="Nikoh N."/>
            <person name="Kikuchi Y."/>
            <person name="Lee B.L."/>
            <person name="Fukatsu T."/>
        </authorList>
    </citation>
    <scope>NUCLEOTIDE SEQUENCE</scope>
    <source>
        <tissue evidence="3">Midgut</tissue>
    </source>
</reference>
<sequence>MVTSKSFLLCAAFFVTVQISYARVAEDIFNNYELEPQFEDEDPEPLSNKVCHCETASCSCCVREFRKTICTSVDFLEKLDEDSLLIQVNLTINDKRVISQKISTNSIPPLCYTTGPLAVCIKLNGRKEVDFEVCAALQLRLLGRKKKEIDLYCLRVPATYNL</sequence>
<proteinExistence type="evidence at transcript level"/>
<dbReference type="InterPro" id="IPR031941">
    <property type="entry name" value="DUF4773"/>
</dbReference>